<evidence type="ECO:0000313" key="2">
    <source>
        <dbReference type="EMBL" id="KAL1495275.1"/>
    </source>
</evidence>
<evidence type="ECO:0000256" key="1">
    <source>
        <dbReference type="SAM" id="MobiDB-lite"/>
    </source>
</evidence>
<sequence>MQPRLFAQHNATSAKGRPEIGPSTPRLRHLHAGHLLRVLPRNGEVPAWALVHNVAAIRSASHARKLGFQYMLLDKFEQGRWTGQVLGGRGARKRVFATIAERRLSPFRHPRQREGGGTVPAPDLGAPDFDVAAPDFGSRGALSP</sequence>
<dbReference type="Proteomes" id="UP001515480">
    <property type="component" value="Unassembled WGS sequence"/>
</dbReference>
<feature type="region of interest" description="Disordered" evidence="1">
    <location>
        <begin position="103"/>
        <end position="144"/>
    </location>
</feature>
<name>A0AB34ICQ1_PRYPA</name>
<gene>
    <name evidence="2" type="ORF">AB1Y20_017135</name>
</gene>
<evidence type="ECO:0000313" key="3">
    <source>
        <dbReference type="Proteomes" id="UP001515480"/>
    </source>
</evidence>
<feature type="region of interest" description="Disordered" evidence="1">
    <location>
        <begin position="1"/>
        <end position="24"/>
    </location>
</feature>
<protein>
    <submittedName>
        <fullName evidence="2">Uncharacterized protein</fullName>
    </submittedName>
</protein>
<proteinExistence type="predicted"/>
<comment type="caution">
    <text evidence="2">The sequence shown here is derived from an EMBL/GenBank/DDBJ whole genome shotgun (WGS) entry which is preliminary data.</text>
</comment>
<organism evidence="2 3">
    <name type="scientific">Prymnesium parvum</name>
    <name type="common">Toxic golden alga</name>
    <dbReference type="NCBI Taxonomy" id="97485"/>
    <lineage>
        <taxon>Eukaryota</taxon>
        <taxon>Haptista</taxon>
        <taxon>Haptophyta</taxon>
        <taxon>Prymnesiophyceae</taxon>
        <taxon>Prymnesiales</taxon>
        <taxon>Prymnesiaceae</taxon>
        <taxon>Prymnesium</taxon>
    </lineage>
</organism>
<accession>A0AB34ICQ1</accession>
<keyword evidence="3" id="KW-1185">Reference proteome</keyword>
<dbReference type="AlphaFoldDB" id="A0AB34ICQ1"/>
<reference evidence="2 3" key="1">
    <citation type="journal article" date="2024" name="Science">
        <title>Giant polyketide synthase enzymes in the biosynthesis of giant marine polyether toxins.</title>
        <authorList>
            <person name="Fallon T.R."/>
            <person name="Shende V.V."/>
            <person name="Wierzbicki I.H."/>
            <person name="Pendleton A.L."/>
            <person name="Watervoot N.F."/>
            <person name="Auber R.P."/>
            <person name="Gonzalez D.J."/>
            <person name="Wisecaver J.H."/>
            <person name="Moore B.S."/>
        </authorList>
    </citation>
    <scope>NUCLEOTIDE SEQUENCE [LARGE SCALE GENOMIC DNA]</scope>
    <source>
        <strain evidence="2 3">12B1</strain>
    </source>
</reference>
<dbReference type="EMBL" id="JBGBPQ010000033">
    <property type="protein sequence ID" value="KAL1495275.1"/>
    <property type="molecule type" value="Genomic_DNA"/>
</dbReference>